<dbReference type="GO" id="GO:0006298">
    <property type="term" value="P:mismatch repair"/>
    <property type="evidence" value="ECO:0007669"/>
    <property type="project" value="InterPro"/>
</dbReference>
<organism evidence="5 6">
    <name type="scientific">Ascodesmis nigricans</name>
    <dbReference type="NCBI Taxonomy" id="341454"/>
    <lineage>
        <taxon>Eukaryota</taxon>
        <taxon>Fungi</taxon>
        <taxon>Dikarya</taxon>
        <taxon>Ascomycota</taxon>
        <taxon>Pezizomycotina</taxon>
        <taxon>Pezizomycetes</taxon>
        <taxon>Pezizales</taxon>
        <taxon>Ascodesmidaceae</taxon>
        <taxon>Ascodesmis</taxon>
    </lineage>
</organism>
<dbReference type="InterPro" id="IPR014790">
    <property type="entry name" value="MutL_C"/>
</dbReference>
<proteinExistence type="inferred from homology"/>
<dbReference type="InterPro" id="IPR038973">
    <property type="entry name" value="MutL/Mlh/Pms-like"/>
</dbReference>
<evidence type="ECO:0000259" key="4">
    <source>
        <dbReference type="SMART" id="SM00853"/>
    </source>
</evidence>
<feature type="domain" description="MutL C-terminal dimerisation" evidence="4">
    <location>
        <begin position="643"/>
        <end position="860"/>
    </location>
</feature>
<feature type="compositionally biased region" description="Polar residues" evidence="3">
    <location>
        <begin position="515"/>
        <end position="527"/>
    </location>
</feature>
<feature type="region of interest" description="Disordered" evidence="3">
    <location>
        <begin position="419"/>
        <end position="572"/>
    </location>
</feature>
<dbReference type="PANTHER" id="PTHR10073:SF47">
    <property type="entry name" value="DNA MISMATCH REPAIR PROTEIN MLH3"/>
    <property type="match status" value="1"/>
</dbReference>
<sequence length="938" mass="101928">MSAPYRPILPLPADVRARIRSTITILDLKSAISELIQNSLDAAATSITITANLARNSCAITDNGHGIPASQLESVGTLYNTSKYPPSGTCFGSRGEALSAIAQHAMLSITSRADGYRSSNMIRWAYGKVVFQGPAPEHLALPEKGTTVRVDGLWANMPVRLKALENLDKEKEWEGIVRCIVELLMSGRGEGVAVVVRDENSVRRLIVKGGEGSWDLRVLKMAGIAEGNGWEPVKAKQNGVRIEGWISTKGAVGRGCQFLYINGFPLKSGNTLLHTEVNNIFTNSSFGVVEEVEEGRKDVVRRGANKKSAERKGMFVLRIECRSHGPGIIGGEGGTDGKAGVEGENLKAVLELLQKLIYEFLKAHHFRPFKPVIADSAPKPGSIPDLFAQQQLKSTSQPQPAFNTEERISDMADFSHAKTAKKDNLELSARNSTKSTSDTTSSIAPSPSLPLRPGNIRAFASRSTKSVSPCLPEDDALSWFNPKTGKRHQIDPRTGNLVLPKPVNKSAGSKDKSFHSASATQRISLQPPTKRIKTSASSTDHTPNSRQSTPTLASACCNSNSTTSSQIPPSHVQPGPFVKTILSRYSNPIFALPPPTITPIPSLSSTTCCPSDEHVSPETHAFTTSTSLRLNRITKASLQRARVIAQVDDKYILLFLPGCPSTLSQSSPTTTTGDKNKEDNHNHDNEENTNTNGDDTISDMLVILDQHAASERIRVETLFSSLCSPTGTTTPLNPPIPLHLPPNEIHLALHHQPSLRRYGLSFLLPPNTTTENITITSLPAVAFDRLLTSTTSSTSKPLLLRDFLRRWLTELNERLILPPPPPLSTQEKDWWTHLASLPTALKDMVNSRACRGAVMFGDKMTLEECTALVRGLGETKWPFMCAHGRVGLRPLVELGEEREEGRGVGGVVVGGVGRGVGVREMERAGWRGRWGEVGQGRK</sequence>
<dbReference type="InterPro" id="IPR042120">
    <property type="entry name" value="MutL_C_dimsub"/>
</dbReference>
<dbReference type="AlphaFoldDB" id="A0A4S2N7J1"/>
<gene>
    <name evidence="5" type="ORF">EX30DRAFT_361150</name>
</gene>
<protein>
    <recommendedName>
        <fullName evidence="4">MutL C-terminal dimerisation domain-containing protein</fullName>
    </recommendedName>
</protein>
<dbReference type="InParanoid" id="A0A4S2N7J1"/>
<dbReference type="PANTHER" id="PTHR10073">
    <property type="entry name" value="DNA MISMATCH REPAIR PROTEIN MLH, PMS, MUTL"/>
    <property type="match status" value="1"/>
</dbReference>
<dbReference type="GO" id="GO:0016887">
    <property type="term" value="F:ATP hydrolysis activity"/>
    <property type="evidence" value="ECO:0007669"/>
    <property type="project" value="InterPro"/>
</dbReference>
<feature type="compositionally biased region" description="Low complexity" evidence="3">
    <location>
        <begin position="663"/>
        <end position="673"/>
    </location>
</feature>
<dbReference type="GO" id="GO:0005524">
    <property type="term" value="F:ATP binding"/>
    <property type="evidence" value="ECO:0007669"/>
    <property type="project" value="InterPro"/>
</dbReference>
<evidence type="ECO:0000313" key="5">
    <source>
        <dbReference type="EMBL" id="TGZ85281.1"/>
    </source>
</evidence>
<reference evidence="5 6" key="1">
    <citation type="submission" date="2019-04" db="EMBL/GenBank/DDBJ databases">
        <title>Comparative genomics and transcriptomics to analyze fruiting body development in filamentous ascomycetes.</title>
        <authorList>
            <consortium name="DOE Joint Genome Institute"/>
            <person name="Lutkenhaus R."/>
            <person name="Traeger S."/>
            <person name="Breuer J."/>
            <person name="Kuo A."/>
            <person name="Lipzen A."/>
            <person name="Pangilinan J."/>
            <person name="Dilworth D."/>
            <person name="Sandor L."/>
            <person name="Poggeler S."/>
            <person name="Barry K."/>
            <person name="Grigoriev I.V."/>
            <person name="Nowrousian M."/>
        </authorList>
    </citation>
    <scope>NUCLEOTIDE SEQUENCE [LARGE SCALE GENOMIC DNA]</scope>
    <source>
        <strain evidence="5 6">CBS 389.68</strain>
    </source>
</reference>
<dbReference type="SMART" id="SM00853">
    <property type="entry name" value="MutL_C"/>
    <property type="match status" value="1"/>
</dbReference>
<evidence type="ECO:0000256" key="1">
    <source>
        <dbReference type="ARBA" id="ARBA00006082"/>
    </source>
</evidence>
<accession>A0A4S2N7J1</accession>
<dbReference type="Gene3D" id="3.30.230.10">
    <property type="match status" value="1"/>
</dbReference>
<dbReference type="EMBL" id="ML220112">
    <property type="protein sequence ID" value="TGZ85281.1"/>
    <property type="molecule type" value="Genomic_DNA"/>
</dbReference>
<dbReference type="GO" id="GO:0032300">
    <property type="term" value="C:mismatch repair complex"/>
    <property type="evidence" value="ECO:0007669"/>
    <property type="project" value="InterPro"/>
</dbReference>
<dbReference type="Gene3D" id="3.30.1370.100">
    <property type="entry name" value="MutL, C-terminal domain, regulatory subdomain"/>
    <property type="match status" value="1"/>
</dbReference>
<dbReference type="Pfam" id="PF08676">
    <property type="entry name" value="MutL_C"/>
    <property type="match status" value="1"/>
</dbReference>
<dbReference type="Pfam" id="PF13589">
    <property type="entry name" value="HATPase_c_3"/>
    <property type="match status" value="1"/>
</dbReference>
<keyword evidence="6" id="KW-1185">Reference proteome</keyword>
<feature type="region of interest" description="Disordered" evidence="3">
    <location>
        <begin position="663"/>
        <end position="696"/>
    </location>
</feature>
<name>A0A4S2N7J1_9PEZI</name>
<dbReference type="STRING" id="341454.A0A4S2N7J1"/>
<dbReference type="OrthoDB" id="429932at2759"/>
<dbReference type="GO" id="GO:0061982">
    <property type="term" value="P:meiosis I cell cycle process"/>
    <property type="evidence" value="ECO:0007669"/>
    <property type="project" value="UniProtKB-ARBA"/>
</dbReference>
<evidence type="ECO:0000256" key="3">
    <source>
        <dbReference type="SAM" id="MobiDB-lite"/>
    </source>
</evidence>
<dbReference type="InterPro" id="IPR037198">
    <property type="entry name" value="MutL_C_sf"/>
</dbReference>
<keyword evidence="2" id="KW-0227">DNA damage</keyword>
<evidence type="ECO:0000313" key="6">
    <source>
        <dbReference type="Proteomes" id="UP000298138"/>
    </source>
</evidence>
<dbReference type="SUPFAM" id="SSF55874">
    <property type="entry name" value="ATPase domain of HSP90 chaperone/DNA topoisomerase II/histidine kinase"/>
    <property type="match status" value="1"/>
</dbReference>
<dbReference type="SUPFAM" id="SSF118116">
    <property type="entry name" value="DNA mismatch repair protein MutL"/>
    <property type="match status" value="1"/>
</dbReference>
<feature type="compositionally biased region" description="Low complexity" evidence="3">
    <location>
        <begin position="553"/>
        <end position="565"/>
    </location>
</feature>
<evidence type="ECO:0000256" key="2">
    <source>
        <dbReference type="ARBA" id="ARBA00022763"/>
    </source>
</evidence>
<dbReference type="InterPro" id="IPR042121">
    <property type="entry name" value="MutL_C_regsub"/>
</dbReference>
<dbReference type="GO" id="GO:0140664">
    <property type="term" value="F:ATP-dependent DNA damage sensor activity"/>
    <property type="evidence" value="ECO:0007669"/>
    <property type="project" value="InterPro"/>
</dbReference>
<feature type="compositionally biased region" description="Polar residues" evidence="3">
    <location>
        <begin position="534"/>
        <end position="552"/>
    </location>
</feature>
<dbReference type="Proteomes" id="UP000298138">
    <property type="component" value="Unassembled WGS sequence"/>
</dbReference>
<feature type="compositionally biased region" description="Basic and acidic residues" evidence="3">
    <location>
        <begin position="674"/>
        <end position="686"/>
    </location>
</feature>
<dbReference type="Gene3D" id="3.30.565.10">
    <property type="entry name" value="Histidine kinase-like ATPase, C-terminal domain"/>
    <property type="match status" value="1"/>
</dbReference>
<feature type="compositionally biased region" description="Low complexity" evidence="3">
    <location>
        <begin position="432"/>
        <end position="442"/>
    </location>
</feature>
<dbReference type="InterPro" id="IPR036890">
    <property type="entry name" value="HATPase_C_sf"/>
</dbReference>
<dbReference type="Gene3D" id="3.30.1540.20">
    <property type="entry name" value="MutL, C-terminal domain, dimerisation subdomain"/>
    <property type="match status" value="1"/>
</dbReference>
<comment type="similarity">
    <text evidence="1">Belongs to the DNA mismatch repair MutL/HexB family.</text>
</comment>
<dbReference type="InterPro" id="IPR014721">
    <property type="entry name" value="Ribsml_uS5_D2-typ_fold_subgr"/>
</dbReference>